<protein>
    <submittedName>
        <fullName evidence="1">Uncharacterized protein</fullName>
    </submittedName>
</protein>
<proteinExistence type="predicted"/>
<reference evidence="2" key="2">
    <citation type="submission" date="2015-01" db="EMBL/GenBank/DDBJ databases">
        <title>Evolutionary Origins and Diversification of the Mycorrhizal Mutualists.</title>
        <authorList>
            <consortium name="DOE Joint Genome Institute"/>
            <consortium name="Mycorrhizal Genomics Consortium"/>
            <person name="Kohler A."/>
            <person name="Kuo A."/>
            <person name="Nagy L.G."/>
            <person name="Floudas D."/>
            <person name="Copeland A."/>
            <person name="Barry K.W."/>
            <person name="Cichocki N."/>
            <person name="Veneault-Fourrey C."/>
            <person name="LaButti K."/>
            <person name="Lindquist E.A."/>
            <person name="Lipzen A."/>
            <person name="Lundell T."/>
            <person name="Morin E."/>
            <person name="Murat C."/>
            <person name="Riley R."/>
            <person name="Ohm R."/>
            <person name="Sun H."/>
            <person name="Tunlid A."/>
            <person name="Henrissat B."/>
            <person name="Grigoriev I.V."/>
            <person name="Hibbett D.S."/>
            <person name="Martin F."/>
        </authorList>
    </citation>
    <scope>NUCLEOTIDE SEQUENCE [LARGE SCALE GENOMIC DNA]</scope>
    <source>
        <strain evidence="2">441</strain>
    </source>
</reference>
<sequence>MQLCDGSSDDGAPFTSFLPVRSGAPPTAYMRSLTSGTVLVFTFPGVSEELI</sequence>
<organism evidence="1 2">
    <name type="scientific">Pisolithus microcarpus 441</name>
    <dbReference type="NCBI Taxonomy" id="765257"/>
    <lineage>
        <taxon>Eukaryota</taxon>
        <taxon>Fungi</taxon>
        <taxon>Dikarya</taxon>
        <taxon>Basidiomycota</taxon>
        <taxon>Agaricomycotina</taxon>
        <taxon>Agaricomycetes</taxon>
        <taxon>Agaricomycetidae</taxon>
        <taxon>Boletales</taxon>
        <taxon>Sclerodermatineae</taxon>
        <taxon>Pisolithaceae</taxon>
        <taxon>Pisolithus</taxon>
    </lineage>
</organism>
<evidence type="ECO:0000313" key="2">
    <source>
        <dbReference type="Proteomes" id="UP000054018"/>
    </source>
</evidence>
<keyword evidence="2" id="KW-1185">Reference proteome</keyword>
<dbReference type="AlphaFoldDB" id="A0A0C9YTQ9"/>
<evidence type="ECO:0000313" key="1">
    <source>
        <dbReference type="EMBL" id="KIK28345.1"/>
    </source>
</evidence>
<reference evidence="1 2" key="1">
    <citation type="submission" date="2014-04" db="EMBL/GenBank/DDBJ databases">
        <authorList>
            <consortium name="DOE Joint Genome Institute"/>
            <person name="Kuo A."/>
            <person name="Kohler A."/>
            <person name="Costa M.D."/>
            <person name="Nagy L.G."/>
            <person name="Floudas D."/>
            <person name="Copeland A."/>
            <person name="Barry K.W."/>
            <person name="Cichocki N."/>
            <person name="Veneault-Fourrey C."/>
            <person name="LaButti K."/>
            <person name="Lindquist E.A."/>
            <person name="Lipzen A."/>
            <person name="Lundell T."/>
            <person name="Morin E."/>
            <person name="Murat C."/>
            <person name="Sun H."/>
            <person name="Tunlid A."/>
            <person name="Henrissat B."/>
            <person name="Grigoriev I.V."/>
            <person name="Hibbett D.S."/>
            <person name="Martin F."/>
            <person name="Nordberg H.P."/>
            <person name="Cantor M.N."/>
            <person name="Hua S.X."/>
        </authorList>
    </citation>
    <scope>NUCLEOTIDE SEQUENCE [LARGE SCALE GENOMIC DNA]</scope>
    <source>
        <strain evidence="1 2">441</strain>
    </source>
</reference>
<name>A0A0C9YTQ9_9AGAM</name>
<dbReference type="Proteomes" id="UP000054018">
    <property type="component" value="Unassembled WGS sequence"/>
</dbReference>
<gene>
    <name evidence="1" type="ORF">PISMIDRAFT_674075</name>
</gene>
<dbReference type="HOGENOM" id="CLU_3107331_0_0_1"/>
<dbReference type="EMBL" id="KN833693">
    <property type="protein sequence ID" value="KIK28345.1"/>
    <property type="molecule type" value="Genomic_DNA"/>
</dbReference>
<accession>A0A0C9YTQ9</accession>